<name>A0A1C4YXE2_9ACTN</name>
<protein>
    <submittedName>
        <fullName evidence="8">Major Facilitator Superfamily protein</fullName>
    </submittedName>
</protein>
<dbReference type="InterPro" id="IPR036259">
    <property type="entry name" value="MFS_trans_sf"/>
</dbReference>
<accession>A0A1C4YXE2</accession>
<feature type="transmembrane region" description="Helical" evidence="6">
    <location>
        <begin position="305"/>
        <end position="326"/>
    </location>
</feature>
<feature type="transmembrane region" description="Helical" evidence="6">
    <location>
        <begin position="218"/>
        <end position="244"/>
    </location>
</feature>
<dbReference type="OrthoDB" id="2472181at2"/>
<dbReference type="Proteomes" id="UP000199504">
    <property type="component" value="Unassembled WGS sequence"/>
</dbReference>
<dbReference type="GO" id="GO:0022857">
    <property type="term" value="F:transmembrane transporter activity"/>
    <property type="evidence" value="ECO:0007669"/>
    <property type="project" value="InterPro"/>
</dbReference>
<feature type="transmembrane region" description="Helical" evidence="6">
    <location>
        <begin position="279"/>
        <end position="299"/>
    </location>
</feature>
<reference evidence="9" key="1">
    <citation type="submission" date="2016-06" db="EMBL/GenBank/DDBJ databases">
        <authorList>
            <person name="Varghese N."/>
            <person name="Submissions Spin"/>
        </authorList>
    </citation>
    <scope>NUCLEOTIDE SEQUENCE [LARGE SCALE GENOMIC DNA]</scope>
    <source>
        <strain evidence="9">DSM 44830</strain>
    </source>
</reference>
<feature type="transmembrane region" description="Helical" evidence="6">
    <location>
        <begin position="12"/>
        <end position="31"/>
    </location>
</feature>
<evidence type="ECO:0000256" key="2">
    <source>
        <dbReference type="ARBA" id="ARBA00022475"/>
    </source>
</evidence>
<keyword evidence="4 6" id="KW-1133">Transmembrane helix</keyword>
<feature type="domain" description="Major facilitator superfamily (MFS) profile" evidence="7">
    <location>
        <begin position="1"/>
        <end position="418"/>
    </location>
</feature>
<feature type="transmembrane region" description="Helical" evidence="6">
    <location>
        <begin position="37"/>
        <end position="57"/>
    </location>
</feature>
<dbReference type="SUPFAM" id="SSF103473">
    <property type="entry name" value="MFS general substrate transporter"/>
    <property type="match status" value="1"/>
</dbReference>
<dbReference type="Pfam" id="PF07690">
    <property type="entry name" value="MFS_1"/>
    <property type="match status" value="1"/>
</dbReference>
<evidence type="ECO:0000313" key="9">
    <source>
        <dbReference type="Proteomes" id="UP000199504"/>
    </source>
</evidence>
<dbReference type="Gene3D" id="1.20.1250.20">
    <property type="entry name" value="MFS general substrate transporter like domains"/>
    <property type="match status" value="1"/>
</dbReference>
<dbReference type="PROSITE" id="PS50850">
    <property type="entry name" value="MFS"/>
    <property type="match status" value="1"/>
</dbReference>
<evidence type="ECO:0000256" key="6">
    <source>
        <dbReference type="SAM" id="Phobius"/>
    </source>
</evidence>
<dbReference type="InterPro" id="IPR011701">
    <property type="entry name" value="MFS"/>
</dbReference>
<feature type="transmembrane region" description="Helical" evidence="6">
    <location>
        <begin position="388"/>
        <end position="412"/>
    </location>
</feature>
<dbReference type="STRING" id="262898.GA0070564_104462"/>
<feature type="transmembrane region" description="Helical" evidence="6">
    <location>
        <begin position="347"/>
        <end position="368"/>
    </location>
</feature>
<sequence length="441" mass="46173">MRVFNLIWAGQATSLIGSAMTAFGVGVWIFARTGSPTAFATLILAASLPGLLALPVAGVVVDRFDRRRVMLLSDLGTATGPLVLLILHTAGALQLWHLYVMAAVSSVFKAFQWPAFSSLVPQLVAKDKLSQANGRVGMAEAVGMVFGDLLGGALYAVLGLRGLLLVDLVTFAVAATTMLLSYRLRPAIPPVRTEGAPRLPMRSEMTQGWHFIRQRRGLLGLLLFFAGYNLMMEMALVLLAPLVLSSHPPSALGVINAVGAVGMIAVSGVLSFTRQPRRLVRALLLVAVLHSCLLLGIGVSQGTPWLLAAGMFGVLGGYAVTNAVTPTIWQRKTPTEVQGRVFAIRRLLAWSSGPIAFAAAGPLTEYVGTPLADGPLAGSVGRITGSGTGGGIAMVFLLCGVLLLVVVAATCVPRAVRRMEQDLPDADVAEEPTPVGAAAPS</sequence>
<keyword evidence="5 6" id="KW-0472">Membrane</keyword>
<dbReference type="RefSeq" id="WP_091609560.1">
    <property type="nucleotide sequence ID" value="NZ_FMCX01000004.1"/>
</dbReference>
<keyword evidence="3 6" id="KW-0812">Transmembrane</keyword>
<dbReference type="PANTHER" id="PTHR23513:SF11">
    <property type="entry name" value="STAPHYLOFERRIN A TRANSPORTER"/>
    <property type="match status" value="1"/>
</dbReference>
<dbReference type="CDD" id="cd06173">
    <property type="entry name" value="MFS_MefA_like"/>
    <property type="match status" value="1"/>
</dbReference>
<comment type="subcellular location">
    <subcellularLocation>
        <location evidence="1">Cell membrane</location>
        <topology evidence="1">Multi-pass membrane protein</topology>
    </subcellularLocation>
</comment>
<evidence type="ECO:0000256" key="4">
    <source>
        <dbReference type="ARBA" id="ARBA00022989"/>
    </source>
</evidence>
<feature type="transmembrane region" description="Helical" evidence="6">
    <location>
        <begin position="163"/>
        <end position="182"/>
    </location>
</feature>
<evidence type="ECO:0000259" key="7">
    <source>
        <dbReference type="PROSITE" id="PS50850"/>
    </source>
</evidence>
<dbReference type="PANTHER" id="PTHR23513">
    <property type="entry name" value="INTEGRAL MEMBRANE EFFLUX PROTEIN-RELATED"/>
    <property type="match status" value="1"/>
</dbReference>
<feature type="transmembrane region" description="Helical" evidence="6">
    <location>
        <begin position="250"/>
        <end position="272"/>
    </location>
</feature>
<gene>
    <name evidence="8" type="ORF">GA0070564_104462</name>
</gene>
<proteinExistence type="predicted"/>
<evidence type="ECO:0000256" key="1">
    <source>
        <dbReference type="ARBA" id="ARBA00004651"/>
    </source>
</evidence>
<evidence type="ECO:0000313" key="8">
    <source>
        <dbReference type="EMBL" id="SCF25021.1"/>
    </source>
</evidence>
<dbReference type="AlphaFoldDB" id="A0A1C4YXE2"/>
<dbReference type="GO" id="GO:0005886">
    <property type="term" value="C:plasma membrane"/>
    <property type="evidence" value="ECO:0007669"/>
    <property type="project" value="UniProtKB-SubCell"/>
</dbReference>
<evidence type="ECO:0000256" key="3">
    <source>
        <dbReference type="ARBA" id="ARBA00022692"/>
    </source>
</evidence>
<keyword evidence="2" id="KW-1003">Cell membrane</keyword>
<keyword evidence="9" id="KW-1185">Reference proteome</keyword>
<dbReference type="EMBL" id="FMCX01000004">
    <property type="protein sequence ID" value="SCF25021.1"/>
    <property type="molecule type" value="Genomic_DNA"/>
</dbReference>
<evidence type="ECO:0000256" key="5">
    <source>
        <dbReference type="ARBA" id="ARBA00023136"/>
    </source>
</evidence>
<organism evidence="8 9">
    <name type="scientific">Micromonospora mirobrigensis</name>
    <dbReference type="NCBI Taxonomy" id="262898"/>
    <lineage>
        <taxon>Bacteria</taxon>
        <taxon>Bacillati</taxon>
        <taxon>Actinomycetota</taxon>
        <taxon>Actinomycetes</taxon>
        <taxon>Micromonosporales</taxon>
        <taxon>Micromonosporaceae</taxon>
        <taxon>Micromonospora</taxon>
    </lineage>
</organism>
<dbReference type="InterPro" id="IPR020846">
    <property type="entry name" value="MFS_dom"/>
</dbReference>